<protein>
    <submittedName>
        <fullName evidence="2">Uncharacterized protein</fullName>
    </submittedName>
</protein>
<keyword evidence="1" id="KW-0812">Transmembrane</keyword>
<evidence type="ECO:0000313" key="2">
    <source>
        <dbReference type="EMBL" id="CAA6829043.1"/>
    </source>
</evidence>
<accession>A0A6S6UM33</accession>
<evidence type="ECO:0000256" key="1">
    <source>
        <dbReference type="SAM" id="Phobius"/>
    </source>
</evidence>
<keyword evidence="1" id="KW-1133">Transmembrane helix</keyword>
<keyword evidence="1" id="KW-0472">Membrane</keyword>
<feature type="transmembrane region" description="Helical" evidence="1">
    <location>
        <begin position="186"/>
        <end position="208"/>
    </location>
</feature>
<sequence>MQNYIIVFLFWMICFCHKVEAHQPELSSTMLIEQANGQWLLQVRSALTAFQYEIKTNYPDRIYESPEAFQDLVLEHLEKNINIYFNGDQDNSVVIQKGYVKLGHETNVVFEIAGVPNDIKSVSAKNSTFSGISRNQSALIVAKSGFEKAQFVLNNKNQHRVELVLKNKQFELVKKSTTENLLFSKYTYLIGISLSLMLALMLLMYWGINRRK</sequence>
<reference evidence="2" key="1">
    <citation type="submission" date="2020-01" db="EMBL/GenBank/DDBJ databases">
        <authorList>
            <person name="Meier V. D."/>
            <person name="Meier V D."/>
        </authorList>
    </citation>
    <scope>NUCLEOTIDE SEQUENCE</scope>
    <source>
        <strain evidence="2">HLG_WM_MAG_10</strain>
    </source>
</reference>
<gene>
    <name evidence="2" type="ORF">HELGO_WM57592</name>
</gene>
<proteinExistence type="predicted"/>
<organism evidence="2">
    <name type="scientific">uncultured Aureispira sp</name>
    <dbReference type="NCBI Taxonomy" id="1331704"/>
    <lineage>
        <taxon>Bacteria</taxon>
        <taxon>Pseudomonadati</taxon>
        <taxon>Bacteroidota</taxon>
        <taxon>Saprospiria</taxon>
        <taxon>Saprospirales</taxon>
        <taxon>Saprospiraceae</taxon>
        <taxon>Aureispira</taxon>
        <taxon>environmental samples</taxon>
    </lineage>
</organism>
<dbReference type="EMBL" id="CACVAQ010000457">
    <property type="protein sequence ID" value="CAA6829043.1"/>
    <property type="molecule type" value="Genomic_DNA"/>
</dbReference>
<dbReference type="AlphaFoldDB" id="A0A6S6UM33"/>
<name>A0A6S6UM33_9BACT</name>